<name>A0ABP0GE11_CLALP</name>
<proteinExistence type="predicted"/>
<accession>A0ABP0GE11</accession>
<dbReference type="EMBL" id="CAWYQH010000112">
    <property type="protein sequence ID" value="CAK8690026.1"/>
    <property type="molecule type" value="Genomic_DNA"/>
</dbReference>
<feature type="transmembrane region" description="Helical" evidence="1">
    <location>
        <begin position="46"/>
        <end position="65"/>
    </location>
</feature>
<organism evidence="2 3">
    <name type="scientific">Clavelina lepadiformis</name>
    <name type="common">Light-bulb sea squirt</name>
    <name type="synonym">Ascidia lepadiformis</name>
    <dbReference type="NCBI Taxonomy" id="159417"/>
    <lineage>
        <taxon>Eukaryota</taxon>
        <taxon>Metazoa</taxon>
        <taxon>Chordata</taxon>
        <taxon>Tunicata</taxon>
        <taxon>Ascidiacea</taxon>
        <taxon>Aplousobranchia</taxon>
        <taxon>Clavelinidae</taxon>
        <taxon>Clavelina</taxon>
    </lineage>
</organism>
<protein>
    <submittedName>
        <fullName evidence="2">Uncharacterized protein</fullName>
    </submittedName>
</protein>
<evidence type="ECO:0000313" key="3">
    <source>
        <dbReference type="Proteomes" id="UP001642483"/>
    </source>
</evidence>
<evidence type="ECO:0000313" key="2">
    <source>
        <dbReference type="EMBL" id="CAK8690026.1"/>
    </source>
</evidence>
<keyword evidence="1" id="KW-0472">Membrane</keyword>
<gene>
    <name evidence="2" type="ORF">CVLEPA_LOCUS22673</name>
</gene>
<keyword evidence="1" id="KW-1133">Transmembrane helix</keyword>
<keyword evidence="1" id="KW-0812">Transmembrane</keyword>
<sequence>MLSRLSAQVFSAIPRRMKVTRPDFPRYHVGHLQLRQTGKQTTAGELVIGFLVFSAAMLGPPLYMASEWKYYRNPE</sequence>
<comment type="caution">
    <text evidence="2">The sequence shown here is derived from an EMBL/GenBank/DDBJ whole genome shotgun (WGS) entry which is preliminary data.</text>
</comment>
<keyword evidence="3" id="KW-1185">Reference proteome</keyword>
<reference evidence="2 3" key="1">
    <citation type="submission" date="2024-02" db="EMBL/GenBank/DDBJ databases">
        <authorList>
            <person name="Daric V."/>
            <person name="Darras S."/>
        </authorList>
    </citation>
    <scope>NUCLEOTIDE SEQUENCE [LARGE SCALE GENOMIC DNA]</scope>
</reference>
<evidence type="ECO:0000256" key="1">
    <source>
        <dbReference type="SAM" id="Phobius"/>
    </source>
</evidence>
<dbReference type="Proteomes" id="UP001642483">
    <property type="component" value="Unassembled WGS sequence"/>
</dbReference>